<evidence type="ECO:0000313" key="3">
    <source>
        <dbReference type="Proteomes" id="UP001497516"/>
    </source>
</evidence>
<sequence length="142" mass="15392">MESIGSNSDHDMVLETKETREREEEIPNRTLAQGETQAGKEIRMDQQTGPAATIQTPIQFPKQLANMVDKYVGALKKFVMGSTDGGKTSRSTARVWRRKEQGQAKPAAGVHLTAQKRQATSQDDGAVDGGPNSGVAKKPKTL</sequence>
<organism evidence="2 3">
    <name type="scientific">Linum trigynum</name>
    <dbReference type="NCBI Taxonomy" id="586398"/>
    <lineage>
        <taxon>Eukaryota</taxon>
        <taxon>Viridiplantae</taxon>
        <taxon>Streptophyta</taxon>
        <taxon>Embryophyta</taxon>
        <taxon>Tracheophyta</taxon>
        <taxon>Spermatophyta</taxon>
        <taxon>Magnoliopsida</taxon>
        <taxon>eudicotyledons</taxon>
        <taxon>Gunneridae</taxon>
        <taxon>Pentapetalae</taxon>
        <taxon>rosids</taxon>
        <taxon>fabids</taxon>
        <taxon>Malpighiales</taxon>
        <taxon>Linaceae</taxon>
        <taxon>Linum</taxon>
    </lineage>
</organism>
<feature type="region of interest" description="Disordered" evidence="1">
    <location>
        <begin position="1"/>
        <end position="50"/>
    </location>
</feature>
<accession>A0AAV2E807</accession>
<gene>
    <name evidence="2" type="ORF">LTRI10_LOCUS23157</name>
</gene>
<dbReference type="EMBL" id="OZ034817">
    <property type="protein sequence ID" value="CAL1381802.1"/>
    <property type="molecule type" value="Genomic_DNA"/>
</dbReference>
<protein>
    <submittedName>
        <fullName evidence="2">Uncharacterized protein</fullName>
    </submittedName>
</protein>
<reference evidence="2 3" key="1">
    <citation type="submission" date="2024-04" db="EMBL/GenBank/DDBJ databases">
        <authorList>
            <person name="Fracassetti M."/>
        </authorList>
    </citation>
    <scope>NUCLEOTIDE SEQUENCE [LARGE SCALE GENOMIC DNA]</scope>
</reference>
<feature type="region of interest" description="Disordered" evidence="1">
    <location>
        <begin position="80"/>
        <end position="142"/>
    </location>
</feature>
<evidence type="ECO:0000313" key="2">
    <source>
        <dbReference type="EMBL" id="CAL1381802.1"/>
    </source>
</evidence>
<name>A0AAV2E807_9ROSI</name>
<dbReference type="AlphaFoldDB" id="A0AAV2E807"/>
<proteinExistence type="predicted"/>
<dbReference type="Proteomes" id="UP001497516">
    <property type="component" value="Chromosome 4"/>
</dbReference>
<feature type="compositionally biased region" description="Basic and acidic residues" evidence="1">
    <location>
        <begin position="8"/>
        <end position="27"/>
    </location>
</feature>
<keyword evidence="3" id="KW-1185">Reference proteome</keyword>
<evidence type="ECO:0000256" key="1">
    <source>
        <dbReference type="SAM" id="MobiDB-lite"/>
    </source>
</evidence>